<dbReference type="RefSeq" id="WP_009948192.1">
    <property type="nucleotide sequence ID" value="NZ_BAAAGS010000002.1"/>
</dbReference>
<sequence length="70" mass="7970">MTPRVFGLAWPDENGEPDADNVCIWGMELPESAVLYWQDDNGRSQFAVFESVERAAARYGRAFNLVLHRP</sequence>
<accession>A0ABN1BYX8</accession>
<dbReference type="EMBL" id="BAAAGS010000002">
    <property type="protein sequence ID" value="GAA0508413.1"/>
    <property type="molecule type" value="Genomic_DNA"/>
</dbReference>
<gene>
    <name evidence="1" type="ORF">GCM10009533_03990</name>
</gene>
<reference evidence="1 2" key="1">
    <citation type="journal article" date="2019" name="Int. J. Syst. Evol. Microbiol.">
        <title>The Global Catalogue of Microorganisms (GCM) 10K type strain sequencing project: providing services to taxonomists for standard genome sequencing and annotation.</title>
        <authorList>
            <consortium name="The Broad Institute Genomics Platform"/>
            <consortium name="The Broad Institute Genome Sequencing Center for Infectious Disease"/>
            <person name="Wu L."/>
            <person name="Ma J."/>
        </authorList>
    </citation>
    <scope>NUCLEOTIDE SEQUENCE [LARGE SCALE GENOMIC DNA]</scope>
    <source>
        <strain evidence="1 2">JCM 10303</strain>
    </source>
</reference>
<evidence type="ECO:0000313" key="2">
    <source>
        <dbReference type="Proteomes" id="UP001500729"/>
    </source>
</evidence>
<proteinExistence type="predicted"/>
<comment type="caution">
    <text evidence="1">The sequence shown here is derived from an EMBL/GenBank/DDBJ whole genome shotgun (WGS) entry which is preliminary data.</text>
</comment>
<evidence type="ECO:0000313" key="1">
    <source>
        <dbReference type="EMBL" id="GAA0508413.1"/>
    </source>
</evidence>
<dbReference type="Proteomes" id="UP001500729">
    <property type="component" value="Unassembled WGS sequence"/>
</dbReference>
<keyword evidence="2" id="KW-1185">Reference proteome</keyword>
<name>A0ABN1BYX8_SACER</name>
<organism evidence="1 2">
    <name type="scientific">Saccharopolyspora erythraea</name>
    <name type="common">Streptomyces erythraeus</name>
    <dbReference type="NCBI Taxonomy" id="1836"/>
    <lineage>
        <taxon>Bacteria</taxon>
        <taxon>Bacillati</taxon>
        <taxon>Actinomycetota</taxon>
        <taxon>Actinomycetes</taxon>
        <taxon>Pseudonocardiales</taxon>
        <taxon>Pseudonocardiaceae</taxon>
        <taxon>Saccharopolyspora</taxon>
    </lineage>
</organism>
<protein>
    <submittedName>
        <fullName evidence="1">Uncharacterized protein</fullName>
    </submittedName>
</protein>